<dbReference type="eggNOG" id="ENOG5031JXM">
    <property type="taxonomic scope" value="Bacteria"/>
</dbReference>
<feature type="compositionally biased region" description="Polar residues" evidence="1">
    <location>
        <begin position="119"/>
        <end position="131"/>
    </location>
</feature>
<proteinExistence type="predicted"/>
<name>A0A172WL59_STUST</name>
<evidence type="ECO:0000256" key="1">
    <source>
        <dbReference type="SAM" id="MobiDB-lite"/>
    </source>
</evidence>
<gene>
    <name evidence="3" type="ORF">PS273GM_03040</name>
</gene>
<dbReference type="OrthoDB" id="6961808at2"/>
<feature type="compositionally biased region" description="Polar residues" evidence="1">
    <location>
        <begin position="146"/>
        <end position="161"/>
    </location>
</feature>
<feature type="compositionally biased region" description="Acidic residues" evidence="1">
    <location>
        <begin position="135"/>
        <end position="145"/>
    </location>
</feature>
<evidence type="ECO:0000256" key="2">
    <source>
        <dbReference type="SAM" id="SignalP"/>
    </source>
</evidence>
<dbReference type="Proteomes" id="UP000077787">
    <property type="component" value="Chromosome"/>
</dbReference>
<feature type="chain" id="PRO_5008002669" evidence="2">
    <location>
        <begin position="21"/>
        <end position="172"/>
    </location>
</feature>
<feature type="compositionally biased region" description="Basic and acidic residues" evidence="1">
    <location>
        <begin position="162"/>
        <end position="172"/>
    </location>
</feature>
<dbReference type="EMBL" id="CP015641">
    <property type="protein sequence ID" value="ANF24194.1"/>
    <property type="molecule type" value="Genomic_DNA"/>
</dbReference>
<protein>
    <submittedName>
        <fullName evidence="3">Uncharacterized protein</fullName>
    </submittedName>
</protein>
<sequence length="172" mass="17996">MTKALLTTLGLALCAPVALAQTPKPEVTTHLNGLDIEVSAMGVPTSTTEAGGELVGIRAVKVRNNTGDTVTCEFHVPEDARADTSAPPVFTVSPNTQRVERVPGDYSPDQPFAELTCRGASQSIGTPTVVPSSEPEAEPTDDTQPDTESSTMTGTETPADSTRSREGASRDR</sequence>
<evidence type="ECO:0000313" key="4">
    <source>
        <dbReference type="Proteomes" id="UP000077787"/>
    </source>
</evidence>
<evidence type="ECO:0000313" key="3">
    <source>
        <dbReference type="EMBL" id="ANF24194.1"/>
    </source>
</evidence>
<dbReference type="AlphaFoldDB" id="A0A172WL59"/>
<organism evidence="3 4">
    <name type="scientific">Stutzerimonas stutzeri</name>
    <name type="common">Pseudomonas stutzeri</name>
    <dbReference type="NCBI Taxonomy" id="316"/>
    <lineage>
        <taxon>Bacteria</taxon>
        <taxon>Pseudomonadati</taxon>
        <taxon>Pseudomonadota</taxon>
        <taxon>Gammaproteobacteria</taxon>
        <taxon>Pseudomonadales</taxon>
        <taxon>Pseudomonadaceae</taxon>
        <taxon>Stutzerimonas</taxon>
    </lineage>
</organism>
<keyword evidence="2" id="KW-0732">Signal</keyword>
<accession>A0A172WL59</accession>
<feature type="signal peptide" evidence="2">
    <location>
        <begin position="1"/>
        <end position="20"/>
    </location>
</feature>
<reference evidence="3 4" key="1">
    <citation type="submission" date="2016-05" db="EMBL/GenBank/DDBJ databases">
        <title>Genome sequence of Pseudomonas stutzeri 273 and identification of the exopolysaccharide biosynthesis locus.</title>
        <authorList>
            <person name="Wu S."/>
            <person name="Sun C."/>
        </authorList>
    </citation>
    <scope>NUCLEOTIDE SEQUENCE [LARGE SCALE GENOMIC DNA]</scope>
    <source>
        <strain evidence="3 4">273</strain>
    </source>
</reference>
<feature type="region of interest" description="Disordered" evidence="1">
    <location>
        <begin position="83"/>
        <end position="172"/>
    </location>
</feature>